<dbReference type="RefSeq" id="WP_255965323.1">
    <property type="nucleotide sequence ID" value="NZ_JANFQF010000001.1"/>
</dbReference>
<dbReference type="SUPFAM" id="SSF47384">
    <property type="entry name" value="Homodimeric domain of signal transducing histidine kinase"/>
    <property type="match status" value="1"/>
</dbReference>
<keyword evidence="9" id="KW-0902">Two-component regulatory system</keyword>
<dbReference type="PANTHER" id="PTHR45436">
    <property type="entry name" value="SENSOR HISTIDINE KINASE YKOH"/>
    <property type="match status" value="1"/>
</dbReference>
<evidence type="ECO:0000256" key="8">
    <source>
        <dbReference type="ARBA" id="ARBA00022989"/>
    </source>
</evidence>
<evidence type="ECO:0000313" key="13">
    <source>
        <dbReference type="EMBL" id="MCQ4118002.1"/>
    </source>
</evidence>
<keyword evidence="14" id="KW-1185">Reference proteome</keyword>
<name>A0ABT1QA56_9NOCA</name>
<dbReference type="CDD" id="cd00075">
    <property type="entry name" value="HATPase"/>
    <property type="match status" value="1"/>
</dbReference>
<dbReference type="PANTHER" id="PTHR45436:SF5">
    <property type="entry name" value="SENSOR HISTIDINE KINASE TRCS"/>
    <property type="match status" value="1"/>
</dbReference>
<dbReference type="EMBL" id="JANFQF010000001">
    <property type="protein sequence ID" value="MCQ4118002.1"/>
    <property type="molecule type" value="Genomic_DNA"/>
</dbReference>
<organism evidence="13 14">
    <name type="scientific">Rhodococcus tibetensis</name>
    <dbReference type="NCBI Taxonomy" id="2965064"/>
    <lineage>
        <taxon>Bacteria</taxon>
        <taxon>Bacillati</taxon>
        <taxon>Actinomycetota</taxon>
        <taxon>Actinomycetes</taxon>
        <taxon>Mycobacteriales</taxon>
        <taxon>Nocardiaceae</taxon>
        <taxon>Rhodococcus</taxon>
    </lineage>
</organism>
<dbReference type="InterPro" id="IPR036890">
    <property type="entry name" value="HATPase_C_sf"/>
</dbReference>
<evidence type="ECO:0000256" key="7">
    <source>
        <dbReference type="ARBA" id="ARBA00022777"/>
    </source>
</evidence>
<accession>A0ABT1QA56</accession>
<gene>
    <name evidence="13" type="ORF">NOF53_02220</name>
</gene>
<keyword evidence="7 13" id="KW-0418">Kinase</keyword>
<dbReference type="Gene3D" id="1.10.287.130">
    <property type="match status" value="1"/>
</dbReference>
<evidence type="ECO:0000256" key="2">
    <source>
        <dbReference type="ARBA" id="ARBA00004236"/>
    </source>
</evidence>
<dbReference type="PROSITE" id="PS50109">
    <property type="entry name" value="HIS_KIN"/>
    <property type="match status" value="1"/>
</dbReference>
<reference evidence="13 14" key="1">
    <citation type="submission" date="2022-07" db="EMBL/GenBank/DDBJ databases">
        <title>Degradation activity of malathion, p-nitrophenol and potential low-temperature adaptation strategy of Rhodococcus sp. FXJ9.536.</title>
        <authorList>
            <person name="Huang J."/>
            <person name="Huang Y."/>
        </authorList>
    </citation>
    <scope>NUCLEOTIDE SEQUENCE [LARGE SCALE GENOMIC DNA]</scope>
    <source>
        <strain evidence="13 14">FXJ9.536</strain>
    </source>
</reference>
<evidence type="ECO:0000256" key="6">
    <source>
        <dbReference type="ARBA" id="ARBA00022692"/>
    </source>
</evidence>
<comment type="caution">
    <text evidence="13">The sequence shown here is derived from an EMBL/GenBank/DDBJ whole genome shotgun (WGS) entry which is preliminary data.</text>
</comment>
<comment type="catalytic activity">
    <reaction evidence="1">
        <text>ATP + protein L-histidine = ADP + protein N-phospho-L-histidine.</text>
        <dbReference type="EC" id="2.7.13.3"/>
    </reaction>
</comment>
<feature type="domain" description="Histidine kinase" evidence="12">
    <location>
        <begin position="228"/>
        <end position="436"/>
    </location>
</feature>
<keyword evidence="10 11" id="KW-0472">Membrane</keyword>
<dbReference type="InterPro" id="IPR004358">
    <property type="entry name" value="Sig_transdc_His_kin-like_C"/>
</dbReference>
<evidence type="ECO:0000256" key="3">
    <source>
        <dbReference type="ARBA" id="ARBA00012438"/>
    </source>
</evidence>
<dbReference type="InterPro" id="IPR003661">
    <property type="entry name" value="HisK_dim/P_dom"/>
</dbReference>
<comment type="subcellular location">
    <subcellularLocation>
        <location evidence="2">Cell membrane</location>
    </subcellularLocation>
</comment>
<evidence type="ECO:0000256" key="11">
    <source>
        <dbReference type="SAM" id="Phobius"/>
    </source>
</evidence>
<dbReference type="Proteomes" id="UP001524501">
    <property type="component" value="Unassembled WGS sequence"/>
</dbReference>
<dbReference type="InterPro" id="IPR005467">
    <property type="entry name" value="His_kinase_dom"/>
</dbReference>
<keyword evidence="6 11" id="KW-0812">Transmembrane</keyword>
<evidence type="ECO:0000256" key="9">
    <source>
        <dbReference type="ARBA" id="ARBA00023012"/>
    </source>
</evidence>
<dbReference type="GO" id="GO:0016301">
    <property type="term" value="F:kinase activity"/>
    <property type="evidence" value="ECO:0007669"/>
    <property type="project" value="UniProtKB-KW"/>
</dbReference>
<sequence length="456" mass="47962">MKRSFSLRTRVAAATALGATIIVVALGILVAFAINRNNLSQLDRRLETASDVLVPNAATAGLFLGALGDKGAFAITIRSSDGDTVLVSTPTRLPALEPGWQSVDVGGTEYRAFTATTPFLGTRISLAVPYSEAQDVTTEQQRQVALVGVLAVAAASGLGWLFGGRAVRPLVDLTGRIVRREPELTPASSGVREADELASAAESMLRDVAEAQNATTAALATARDFAAVAAHELRTPLTAMRTDLEVLTTHDLTSSQQSEIFGDLIRAQGRVESTLSDLERLARGELSTDEDFVDCDLVDICDLAAEDAMRHRPGLQVTVDAAPLTVRGMPGGLRLTLDNAITNAVRHGGATAVRITLRAVDDATVITVDDNGSGVPDAERTQVFERFHRGTNATRSGSGLGLALVAQQAALHGGRAHFEDSPLGGARLVVELHTADAHPMPHLPATQNAESPASPR</sequence>
<evidence type="ECO:0000256" key="5">
    <source>
        <dbReference type="ARBA" id="ARBA00022679"/>
    </source>
</evidence>
<evidence type="ECO:0000259" key="12">
    <source>
        <dbReference type="PROSITE" id="PS50109"/>
    </source>
</evidence>
<dbReference type="EC" id="2.7.13.3" evidence="3"/>
<evidence type="ECO:0000256" key="10">
    <source>
        <dbReference type="ARBA" id="ARBA00023136"/>
    </source>
</evidence>
<evidence type="ECO:0000256" key="1">
    <source>
        <dbReference type="ARBA" id="ARBA00000085"/>
    </source>
</evidence>
<protein>
    <recommendedName>
        <fullName evidence="3">histidine kinase</fullName>
        <ecNumber evidence="3">2.7.13.3</ecNumber>
    </recommendedName>
</protein>
<feature type="transmembrane region" description="Helical" evidence="11">
    <location>
        <begin position="12"/>
        <end position="34"/>
    </location>
</feature>
<dbReference type="InterPro" id="IPR003594">
    <property type="entry name" value="HATPase_dom"/>
</dbReference>
<evidence type="ECO:0000256" key="4">
    <source>
        <dbReference type="ARBA" id="ARBA00022553"/>
    </source>
</evidence>
<dbReference type="SMART" id="SM00387">
    <property type="entry name" value="HATPase_c"/>
    <property type="match status" value="1"/>
</dbReference>
<feature type="transmembrane region" description="Helical" evidence="11">
    <location>
        <begin position="144"/>
        <end position="163"/>
    </location>
</feature>
<dbReference type="SUPFAM" id="SSF55874">
    <property type="entry name" value="ATPase domain of HSP90 chaperone/DNA topoisomerase II/histidine kinase"/>
    <property type="match status" value="1"/>
</dbReference>
<proteinExistence type="predicted"/>
<keyword evidence="4" id="KW-0597">Phosphoprotein</keyword>
<dbReference type="CDD" id="cd00082">
    <property type="entry name" value="HisKA"/>
    <property type="match status" value="1"/>
</dbReference>
<dbReference type="Pfam" id="PF00512">
    <property type="entry name" value="HisKA"/>
    <property type="match status" value="1"/>
</dbReference>
<dbReference type="InterPro" id="IPR050428">
    <property type="entry name" value="TCS_sensor_his_kinase"/>
</dbReference>
<dbReference type="Pfam" id="PF02518">
    <property type="entry name" value="HATPase_c"/>
    <property type="match status" value="1"/>
</dbReference>
<dbReference type="SMART" id="SM00388">
    <property type="entry name" value="HisKA"/>
    <property type="match status" value="1"/>
</dbReference>
<dbReference type="Gene3D" id="3.30.565.10">
    <property type="entry name" value="Histidine kinase-like ATPase, C-terminal domain"/>
    <property type="match status" value="1"/>
</dbReference>
<dbReference type="PRINTS" id="PR00344">
    <property type="entry name" value="BCTRLSENSOR"/>
</dbReference>
<evidence type="ECO:0000313" key="14">
    <source>
        <dbReference type="Proteomes" id="UP001524501"/>
    </source>
</evidence>
<keyword evidence="5" id="KW-0808">Transferase</keyword>
<dbReference type="InterPro" id="IPR036097">
    <property type="entry name" value="HisK_dim/P_sf"/>
</dbReference>
<keyword evidence="8 11" id="KW-1133">Transmembrane helix</keyword>